<keyword evidence="1" id="KW-0732">Signal</keyword>
<gene>
    <name evidence="2" type="ORF">EJB05_00270</name>
</gene>
<reference evidence="2 3" key="1">
    <citation type="journal article" date="2019" name="Sci. Rep.">
        <title>A high-quality genome of Eragrostis curvula grass provides insights into Poaceae evolution and supports new strategies to enhance forage quality.</title>
        <authorList>
            <person name="Carballo J."/>
            <person name="Santos B.A.C.M."/>
            <person name="Zappacosta D."/>
            <person name="Garbus I."/>
            <person name="Selva J.P."/>
            <person name="Gallo C.A."/>
            <person name="Diaz A."/>
            <person name="Albertini E."/>
            <person name="Caccamo M."/>
            <person name="Echenique V."/>
        </authorList>
    </citation>
    <scope>NUCLEOTIDE SEQUENCE [LARGE SCALE GENOMIC DNA]</scope>
    <source>
        <strain evidence="3">cv. Victoria</strain>
        <tissue evidence="2">Leaf</tissue>
    </source>
</reference>
<feature type="chain" id="PRO_5023912514" evidence="1">
    <location>
        <begin position="21"/>
        <end position="184"/>
    </location>
</feature>
<evidence type="ECO:0000256" key="1">
    <source>
        <dbReference type="SAM" id="SignalP"/>
    </source>
</evidence>
<organism evidence="2 3">
    <name type="scientific">Eragrostis curvula</name>
    <name type="common">weeping love grass</name>
    <dbReference type="NCBI Taxonomy" id="38414"/>
    <lineage>
        <taxon>Eukaryota</taxon>
        <taxon>Viridiplantae</taxon>
        <taxon>Streptophyta</taxon>
        <taxon>Embryophyta</taxon>
        <taxon>Tracheophyta</taxon>
        <taxon>Spermatophyta</taxon>
        <taxon>Magnoliopsida</taxon>
        <taxon>Liliopsida</taxon>
        <taxon>Poales</taxon>
        <taxon>Poaceae</taxon>
        <taxon>PACMAD clade</taxon>
        <taxon>Chloridoideae</taxon>
        <taxon>Eragrostideae</taxon>
        <taxon>Eragrostidinae</taxon>
        <taxon>Eragrostis</taxon>
    </lineage>
</organism>
<evidence type="ECO:0000313" key="2">
    <source>
        <dbReference type="EMBL" id="TVU48981.1"/>
    </source>
</evidence>
<protein>
    <submittedName>
        <fullName evidence="2">Uncharacterized protein</fullName>
    </submittedName>
</protein>
<evidence type="ECO:0000313" key="3">
    <source>
        <dbReference type="Proteomes" id="UP000324897"/>
    </source>
</evidence>
<sequence>MFGFLLVPLYFLSHISLRLRDRVRPGGQAKVREIEGGGEVERLRDRVRPGGGEVWRRRTLASAVEGCTRRVSAAMASICRKPACSAAIRSSAAIRLQFQWCIASLNPLLVQDLSSSPSSRFVVFVEFDISVLGDVFPGDLTLLGVLLRRGLYLKCSYGCSQPLKRRCHCHVANNLKVRFMSPAS</sequence>
<feature type="non-terminal residue" evidence="2">
    <location>
        <position position="1"/>
    </location>
</feature>
<name>A0A5J9WLL4_9POAL</name>
<dbReference type="Gramene" id="TVU48981">
    <property type="protein sequence ID" value="TVU48981"/>
    <property type="gene ID" value="EJB05_00270"/>
</dbReference>
<dbReference type="EMBL" id="RWGY01000002">
    <property type="protein sequence ID" value="TVU48981.1"/>
    <property type="molecule type" value="Genomic_DNA"/>
</dbReference>
<keyword evidence="3" id="KW-1185">Reference proteome</keyword>
<feature type="signal peptide" evidence="1">
    <location>
        <begin position="1"/>
        <end position="20"/>
    </location>
</feature>
<proteinExistence type="predicted"/>
<dbReference type="AlphaFoldDB" id="A0A5J9WLL4"/>
<comment type="caution">
    <text evidence="2">The sequence shown here is derived from an EMBL/GenBank/DDBJ whole genome shotgun (WGS) entry which is preliminary data.</text>
</comment>
<dbReference type="Proteomes" id="UP000324897">
    <property type="component" value="Chromosome 6"/>
</dbReference>
<accession>A0A5J9WLL4</accession>